<dbReference type="SMART" id="SM00692">
    <property type="entry name" value="DM3"/>
    <property type="match status" value="1"/>
</dbReference>
<dbReference type="PANTHER" id="PTHR46927:SF3">
    <property type="entry name" value="THAP-TYPE DOMAIN-CONTAINING PROTEIN"/>
    <property type="match status" value="1"/>
</dbReference>
<evidence type="ECO:0000259" key="6">
    <source>
        <dbReference type="PROSITE" id="PS50950"/>
    </source>
</evidence>
<dbReference type="SMART" id="SM00980">
    <property type="entry name" value="THAP"/>
    <property type="match status" value="1"/>
</dbReference>
<dbReference type="GeneTree" id="ENSGT00940000175331"/>
<dbReference type="Pfam" id="PF05485">
    <property type="entry name" value="THAP"/>
    <property type="match status" value="1"/>
</dbReference>
<organism evidence="7 8">
    <name type="scientific">Astyanax mexicanus</name>
    <name type="common">Blind cave fish</name>
    <name type="synonym">Astyanax fasciatus mexicanus</name>
    <dbReference type="NCBI Taxonomy" id="7994"/>
    <lineage>
        <taxon>Eukaryota</taxon>
        <taxon>Metazoa</taxon>
        <taxon>Chordata</taxon>
        <taxon>Craniata</taxon>
        <taxon>Vertebrata</taxon>
        <taxon>Euteleostomi</taxon>
        <taxon>Actinopterygii</taxon>
        <taxon>Neopterygii</taxon>
        <taxon>Teleostei</taxon>
        <taxon>Ostariophysi</taxon>
        <taxon>Characiformes</taxon>
        <taxon>Characoidei</taxon>
        <taxon>Acestrorhamphidae</taxon>
        <taxon>Acestrorhamphinae</taxon>
        <taxon>Astyanax</taxon>
    </lineage>
</organism>
<evidence type="ECO:0000256" key="4">
    <source>
        <dbReference type="ARBA" id="ARBA00023125"/>
    </source>
</evidence>
<keyword evidence="4 5" id="KW-0238">DNA-binding</keyword>
<reference evidence="7" key="4">
    <citation type="submission" date="2025-09" db="UniProtKB">
        <authorList>
            <consortium name="Ensembl"/>
        </authorList>
    </citation>
    <scope>IDENTIFICATION</scope>
</reference>
<dbReference type="SUPFAM" id="SSF57716">
    <property type="entry name" value="Glucocorticoid receptor-like (DNA-binding domain)"/>
    <property type="match status" value="1"/>
</dbReference>
<accession>A0A3B1J5L5</accession>
<feature type="domain" description="THAP-type" evidence="6">
    <location>
        <begin position="1"/>
        <end position="66"/>
    </location>
</feature>
<evidence type="ECO:0000256" key="1">
    <source>
        <dbReference type="ARBA" id="ARBA00022723"/>
    </source>
</evidence>
<reference evidence="8" key="1">
    <citation type="submission" date="2013-03" db="EMBL/GenBank/DDBJ databases">
        <authorList>
            <person name="Jeffery W."/>
            <person name="Warren W."/>
            <person name="Wilson R.K."/>
        </authorList>
    </citation>
    <scope>NUCLEOTIDE SEQUENCE</scope>
    <source>
        <strain evidence="8">female</strain>
    </source>
</reference>
<evidence type="ECO:0000256" key="2">
    <source>
        <dbReference type="ARBA" id="ARBA00022771"/>
    </source>
</evidence>
<dbReference type="GO" id="GO:0008270">
    <property type="term" value="F:zinc ion binding"/>
    <property type="evidence" value="ECO:0007669"/>
    <property type="project" value="UniProtKB-KW"/>
</dbReference>
<evidence type="ECO:0000313" key="7">
    <source>
        <dbReference type="Ensembl" id="ENSAMXP00000037135.1"/>
    </source>
</evidence>
<dbReference type="InterPro" id="IPR006612">
    <property type="entry name" value="THAP_Znf"/>
</dbReference>
<dbReference type="PANTHER" id="PTHR46927">
    <property type="entry name" value="AGAP005574-PA"/>
    <property type="match status" value="1"/>
</dbReference>
<protein>
    <recommendedName>
        <fullName evidence="6">THAP-type domain-containing protein</fullName>
    </recommendedName>
</protein>
<dbReference type="AlphaFoldDB" id="A0A3B1J5L5"/>
<reference evidence="7" key="3">
    <citation type="submission" date="2025-08" db="UniProtKB">
        <authorList>
            <consortium name="Ensembl"/>
        </authorList>
    </citation>
    <scope>IDENTIFICATION</scope>
</reference>
<dbReference type="Proteomes" id="UP000018467">
    <property type="component" value="Unassembled WGS sequence"/>
</dbReference>
<dbReference type="GO" id="GO:0003677">
    <property type="term" value="F:DNA binding"/>
    <property type="evidence" value="ECO:0007669"/>
    <property type="project" value="UniProtKB-UniRule"/>
</dbReference>
<name>A0A3B1J5L5_ASTMX</name>
<evidence type="ECO:0000256" key="5">
    <source>
        <dbReference type="PROSITE-ProRule" id="PRU00309"/>
    </source>
</evidence>
<dbReference type="PROSITE" id="PS50950">
    <property type="entry name" value="ZF_THAP"/>
    <property type="match status" value="1"/>
</dbReference>
<keyword evidence="3" id="KW-0862">Zinc</keyword>
<reference evidence="8" key="2">
    <citation type="journal article" date="2014" name="Nat. Commun.">
        <title>The cavefish genome reveals candidate genes for eye loss.</title>
        <authorList>
            <person name="McGaugh S.E."/>
            <person name="Gross J.B."/>
            <person name="Aken B."/>
            <person name="Blin M."/>
            <person name="Borowsky R."/>
            <person name="Chalopin D."/>
            <person name="Hinaux H."/>
            <person name="Jeffery W.R."/>
            <person name="Keene A."/>
            <person name="Ma L."/>
            <person name="Minx P."/>
            <person name="Murphy D."/>
            <person name="O'Quin K.E."/>
            <person name="Retaux S."/>
            <person name="Rohner N."/>
            <person name="Searle S.M."/>
            <person name="Stahl B.A."/>
            <person name="Tabin C."/>
            <person name="Volff J.N."/>
            <person name="Yoshizawa M."/>
            <person name="Warren W.C."/>
        </authorList>
    </citation>
    <scope>NUCLEOTIDE SEQUENCE [LARGE SCALE GENOMIC DNA]</scope>
    <source>
        <strain evidence="8">female</strain>
    </source>
</reference>
<evidence type="ECO:0000256" key="3">
    <source>
        <dbReference type="ARBA" id="ARBA00022833"/>
    </source>
</evidence>
<keyword evidence="2 5" id="KW-0863">Zinc-finger</keyword>
<dbReference type="InParanoid" id="A0A3B1J5L5"/>
<sequence length="216" mass="24807">IHSLSFISGFPFGDKDRLHQWISNINRQDWKPTPHSHLCSHHFKQDCFIRFKTRVCLTSDAVPTVFHHNSHSQAMAKYSRRNKKRASALATNIHSDMHVCALTAVTHDHSYIGRTEMSCEDRTSDGDSTVSLTAKASSSLPVDHQQYTVKESPRALKRTVWTVQNRLATTMFTLWLRWQPACTARSACIIWPNKTEKIAGPLVRRTMTKMILFHHQ</sequence>
<dbReference type="InterPro" id="IPR052224">
    <property type="entry name" value="THAP_domain_protein"/>
</dbReference>
<dbReference type="Ensembl" id="ENSAMXT00000039817.1">
    <property type="protein sequence ID" value="ENSAMXP00000037135.1"/>
    <property type="gene ID" value="ENSAMXG00000042311.1"/>
</dbReference>
<keyword evidence="1" id="KW-0479">Metal-binding</keyword>
<proteinExistence type="predicted"/>
<keyword evidence="8" id="KW-1185">Reference proteome</keyword>
<evidence type="ECO:0000313" key="8">
    <source>
        <dbReference type="Proteomes" id="UP000018467"/>
    </source>
</evidence>